<dbReference type="AlphaFoldDB" id="A0A7W8JVI1"/>
<keyword evidence="4" id="KW-1185">Reference proteome</keyword>
<evidence type="ECO:0000313" key="3">
    <source>
        <dbReference type="EMBL" id="MBB5363715.1"/>
    </source>
</evidence>
<sequence>MTQGEARTGNGTINLPELCLVALIGASSSGKTTLAHRLFRPGEVLSSDAFRLLVAGDENALDASNDAFDSLYHVARKRLARGLLTVIDATNVQPDARRRIVELAKEFDVLPVALVLDLPEELLLARHRARPDRPFAARVVSQQMGSLRRSLRKLQAEGFRQMTVLNSEDQVAAAQVTRMPLYNNLRHEHGPFDFIGDVHGCLDELRDLLTKLGYAVRDDLSVIPPEGRKAVFVGDLVDRGPDTPGVLRLVMGMVQNGTALCVPGNHDIKLVKALRGRKVSVTHGLDRSLEQLEAESPEFRQQVTDFLEGLVSHYVLDDGQVVVAHAGMKETYQGRASGRVREFALYGETTGETDEFGLPVRWNWAAEYRGAATVVYGHTPVPEPQWLNRTVDIDTGCVFGGRLTALRYPERDLVSVPARQVYAEPVRPLQRPSDPQSAQQAHDEVLDLADVTGKRLIATRLRGNITVREDQSGAALETLSRFAVDPRWLVYLPPTMSPSETSAREGYLEYPTEAFEHYRRAGVERVVCEEKHMGSRAVLVVARDAGAARARFGVEDGRVGRIYTRTGRAFFGDEAMEAEVLARLGGAFETSGLWNELNSDWAVLDAEILPWSFKADELIRRQYAAVGSAASATFPAELKALEAAVARGLPLGDLLERTQERAALTGAYVDAYRQYVRRVSSIADVRVAPFHLLASEGHVHTDQDHLWHLNSLARLAGADPDLFMATAHREVDLNDAANVTAAEDWWLALTGQGGEGMVVKPLSFVVRGRKGLVQPAIKVRGREYLRIIYGPEYTLPENLTRLRQRGLSGKRTLALREFALGLEGLERFVEGEPLRRLHECVFGVSALESEVLDPRL</sequence>
<dbReference type="InterPro" id="IPR004843">
    <property type="entry name" value="Calcineurin-like_PHP"/>
</dbReference>
<dbReference type="InterPro" id="IPR041780">
    <property type="entry name" value="MPP_PrpE-like"/>
</dbReference>
<dbReference type="CDD" id="cd07423">
    <property type="entry name" value="MPP_Prp_like"/>
    <property type="match status" value="1"/>
</dbReference>
<dbReference type="SUPFAM" id="SSF52540">
    <property type="entry name" value="P-loop containing nucleoside triphosphate hydrolases"/>
    <property type="match status" value="1"/>
</dbReference>
<name>A0A7W8JVI1_9DEIO</name>
<dbReference type="Gene3D" id="3.40.50.300">
    <property type="entry name" value="P-loop containing nucleotide triphosphate hydrolases"/>
    <property type="match status" value="1"/>
</dbReference>
<dbReference type="InterPro" id="IPR032380">
    <property type="entry name" value="PNKP_ligase_dom"/>
</dbReference>
<dbReference type="NCBIfam" id="TIGR04075">
    <property type="entry name" value="bacter_Pnkp"/>
    <property type="match status" value="1"/>
</dbReference>
<dbReference type="RefSeq" id="WP_229790020.1">
    <property type="nucleotide sequence ID" value="NZ_JACHFL010000006.1"/>
</dbReference>
<dbReference type="Pfam" id="PF00149">
    <property type="entry name" value="Metallophos"/>
    <property type="match status" value="1"/>
</dbReference>
<dbReference type="GO" id="GO:0005737">
    <property type="term" value="C:cytoplasm"/>
    <property type="evidence" value="ECO:0007669"/>
    <property type="project" value="TreeGrafter"/>
</dbReference>
<dbReference type="PANTHER" id="PTHR42850">
    <property type="entry name" value="METALLOPHOSPHOESTERASE"/>
    <property type="match status" value="1"/>
</dbReference>
<dbReference type="InterPro" id="IPR024028">
    <property type="entry name" value="PNKP_bac"/>
</dbReference>
<feature type="domain" description="Calcineurin-like phosphoesterase" evidence="1">
    <location>
        <begin position="191"/>
        <end position="382"/>
    </location>
</feature>
<dbReference type="Gene3D" id="3.60.21.10">
    <property type="match status" value="1"/>
</dbReference>
<evidence type="ECO:0000313" key="4">
    <source>
        <dbReference type="Proteomes" id="UP000552709"/>
    </source>
</evidence>
<dbReference type="GO" id="GO:0016791">
    <property type="term" value="F:phosphatase activity"/>
    <property type="evidence" value="ECO:0007669"/>
    <property type="project" value="TreeGrafter"/>
</dbReference>
<dbReference type="SUPFAM" id="SSF56091">
    <property type="entry name" value="DNA ligase/mRNA capping enzyme, catalytic domain"/>
    <property type="match status" value="1"/>
</dbReference>
<dbReference type="InterPro" id="IPR050126">
    <property type="entry name" value="Ap4A_hydrolase"/>
</dbReference>
<keyword evidence="3" id="KW-0808">Transferase</keyword>
<organism evidence="3 4">
    <name type="scientific">Deinococcus humi</name>
    <dbReference type="NCBI Taxonomy" id="662880"/>
    <lineage>
        <taxon>Bacteria</taxon>
        <taxon>Thermotogati</taxon>
        <taxon>Deinococcota</taxon>
        <taxon>Deinococci</taxon>
        <taxon>Deinococcales</taxon>
        <taxon>Deinococcaceae</taxon>
        <taxon>Deinococcus</taxon>
    </lineage>
</organism>
<evidence type="ECO:0000259" key="1">
    <source>
        <dbReference type="Pfam" id="PF00149"/>
    </source>
</evidence>
<dbReference type="GO" id="GO:0016301">
    <property type="term" value="F:kinase activity"/>
    <property type="evidence" value="ECO:0007669"/>
    <property type="project" value="UniProtKB-KW"/>
</dbReference>
<dbReference type="Gene3D" id="3.30.470.30">
    <property type="entry name" value="DNA ligase/mRNA capping enzyme"/>
    <property type="match status" value="2"/>
</dbReference>
<dbReference type="PANTHER" id="PTHR42850:SF7">
    <property type="entry name" value="BIS(5'-NUCLEOSYL)-TETRAPHOSPHATASE PRPE [ASYMMETRICAL]"/>
    <property type="match status" value="1"/>
</dbReference>
<dbReference type="InterPro" id="IPR027417">
    <property type="entry name" value="P-loop_NTPase"/>
</dbReference>
<dbReference type="Pfam" id="PF13671">
    <property type="entry name" value="AAA_33"/>
    <property type="match status" value="1"/>
</dbReference>
<reference evidence="3 4" key="1">
    <citation type="submission" date="2020-08" db="EMBL/GenBank/DDBJ databases">
        <title>Genomic Encyclopedia of Type Strains, Phase IV (KMG-IV): sequencing the most valuable type-strain genomes for metagenomic binning, comparative biology and taxonomic classification.</title>
        <authorList>
            <person name="Goeker M."/>
        </authorList>
    </citation>
    <scope>NUCLEOTIDE SEQUENCE [LARGE SCALE GENOMIC DNA]</scope>
    <source>
        <strain evidence="3 4">DSM 27939</strain>
    </source>
</reference>
<protein>
    <submittedName>
        <fullName evidence="3">Polynucleotide kinase-phosphatase</fullName>
    </submittedName>
</protein>
<dbReference type="EMBL" id="JACHFL010000006">
    <property type="protein sequence ID" value="MBB5363715.1"/>
    <property type="molecule type" value="Genomic_DNA"/>
</dbReference>
<dbReference type="Pfam" id="PF16542">
    <property type="entry name" value="PNKP_ligase"/>
    <property type="match status" value="1"/>
</dbReference>
<keyword evidence="3" id="KW-0418">Kinase</keyword>
<dbReference type="Proteomes" id="UP000552709">
    <property type="component" value="Unassembled WGS sequence"/>
</dbReference>
<accession>A0A7W8JVI1</accession>
<feature type="domain" description="Polynucleotide kinase-phosphatase ligase" evidence="2">
    <location>
        <begin position="474"/>
        <end position="850"/>
    </location>
</feature>
<gene>
    <name evidence="3" type="ORF">HNQ08_002821</name>
</gene>
<proteinExistence type="predicted"/>
<dbReference type="SUPFAM" id="SSF56300">
    <property type="entry name" value="Metallo-dependent phosphatases"/>
    <property type="match status" value="1"/>
</dbReference>
<evidence type="ECO:0000259" key="2">
    <source>
        <dbReference type="Pfam" id="PF16542"/>
    </source>
</evidence>
<comment type="caution">
    <text evidence="3">The sequence shown here is derived from an EMBL/GenBank/DDBJ whole genome shotgun (WGS) entry which is preliminary data.</text>
</comment>
<dbReference type="InterPro" id="IPR029052">
    <property type="entry name" value="Metallo-depent_PP-like"/>
</dbReference>